<dbReference type="InParanoid" id="A0A0C2ST51"/>
<sequence length="168" mass="18433">MSLTANQRGNHSCVKVLARLKAEIRAERTNGSEAVRLLVNALETAIKDRANIASPCRVCREVAPAVNIIAERMRDLERVGCSVDRLCYEVLMSLELPPVTHNLSRTQARPSAPQSSDEPTGASIFRSASNVQISEARFTNVNGNSESSIVNNTFVVARDDQSYSFIQN</sequence>
<evidence type="ECO:0000313" key="2">
    <source>
        <dbReference type="Proteomes" id="UP000054549"/>
    </source>
</evidence>
<evidence type="ECO:0000313" key="1">
    <source>
        <dbReference type="EMBL" id="KIL66525.1"/>
    </source>
</evidence>
<dbReference type="Proteomes" id="UP000054549">
    <property type="component" value="Unassembled WGS sequence"/>
</dbReference>
<keyword evidence="2" id="KW-1185">Reference proteome</keyword>
<accession>A0A0C2ST51</accession>
<proteinExistence type="predicted"/>
<dbReference type="AlphaFoldDB" id="A0A0C2ST51"/>
<gene>
    <name evidence="1" type="ORF">M378DRAFT_9942</name>
</gene>
<name>A0A0C2ST51_AMAMK</name>
<organism evidence="1 2">
    <name type="scientific">Amanita muscaria (strain Koide BX008)</name>
    <dbReference type="NCBI Taxonomy" id="946122"/>
    <lineage>
        <taxon>Eukaryota</taxon>
        <taxon>Fungi</taxon>
        <taxon>Dikarya</taxon>
        <taxon>Basidiomycota</taxon>
        <taxon>Agaricomycotina</taxon>
        <taxon>Agaricomycetes</taxon>
        <taxon>Agaricomycetidae</taxon>
        <taxon>Agaricales</taxon>
        <taxon>Pluteineae</taxon>
        <taxon>Amanitaceae</taxon>
        <taxon>Amanita</taxon>
    </lineage>
</organism>
<reference evidence="1 2" key="1">
    <citation type="submission" date="2014-04" db="EMBL/GenBank/DDBJ databases">
        <title>Evolutionary Origins and Diversification of the Mycorrhizal Mutualists.</title>
        <authorList>
            <consortium name="DOE Joint Genome Institute"/>
            <consortium name="Mycorrhizal Genomics Consortium"/>
            <person name="Kohler A."/>
            <person name="Kuo A."/>
            <person name="Nagy L.G."/>
            <person name="Floudas D."/>
            <person name="Copeland A."/>
            <person name="Barry K.W."/>
            <person name="Cichocki N."/>
            <person name="Veneault-Fourrey C."/>
            <person name="LaButti K."/>
            <person name="Lindquist E.A."/>
            <person name="Lipzen A."/>
            <person name="Lundell T."/>
            <person name="Morin E."/>
            <person name="Murat C."/>
            <person name="Riley R."/>
            <person name="Ohm R."/>
            <person name="Sun H."/>
            <person name="Tunlid A."/>
            <person name="Henrissat B."/>
            <person name="Grigoriev I.V."/>
            <person name="Hibbett D.S."/>
            <person name="Martin F."/>
        </authorList>
    </citation>
    <scope>NUCLEOTIDE SEQUENCE [LARGE SCALE GENOMIC DNA]</scope>
    <source>
        <strain evidence="1 2">Koide BX008</strain>
    </source>
</reference>
<dbReference type="EMBL" id="KN818235">
    <property type="protein sequence ID" value="KIL66525.1"/>
    <property type="molecule type" value="Genomic_DNA"/>
</dbReference>
<protein>
    <submittedName>
        <fullName evidence="1">Uncharacterized protein</fullName>
    </submittedName>
</protein>
<dbReference type="HOGENOM" id="CLU_1586048_0_0_1"/>